<dbReference type="OMA" id="CWISRRD"/>
<dbReference type="Ensembl" id="ENSSSUT00005013389.1">
    <property type="protein sequence ID" value="ENSSSUP00005011697.1"/>
    <property type="gene ID" value="ENSSSUG00005007515.1"/>
</dbReference>
<protein>
    <submittedName>
        <fullName evidence="1">Uncharacterized protein</fullName>
    </submittedName>
</protein>
<reference evidence="1 2" key="1">
    <citation type="submission" date="2019-05" db="EMBL/GenBank/DDBJ databases">
        <title>A Chromosome-scale Meerkat (S. suricatta) Genome Assembly.</title>
        <authorList>
            <person name="Dudchenko O."/>
            <person name="Lieberman Aiden E."/>
            <person name="Tung J."/>
            <person name="Barreiro L.B."/>
            <person name="Clutton-Brock T.H."/>
        </authorList>
    </citation>
    <scope>NUCLEOTIDE SEQUENCE [LARGE SCALE GENOMIC DNA]</scope>
</reference>
<organism evidence="1 2">
    <name type="scientific">Suricata suricatta</name>
    <name type="common">Meerkat</name>
    <dbReference type="NCBI Taxonomy" id="37032"/>
    <lineage>
        <taxon>Eukaryota</taxon>
        <taxon>Metazoa</taxon>
        <taxon>Chordata</taxon>
        <taxon>Craniata</taxon>
        <taxon>Vertebrata</taxon>
        <taxon>Euteleostomi</taxon>
        <taxon>Mammalia</taxon>
        <taxon>Eutheria</taxon>
        <taxon>Laurasiatheria</taxon>
        <taxon>Carnivora</taxon>
        <taxon>Feliformia</taxon>
        <taxon>Herpestidae</taxon>
        <taxon>Suricata</taxon>
    </lineage>
</organism>
<name>A0A673TEH4_SURSU</name>
<keyword evidence="2" id="KW-1185">Reference proteome</keyword>
<evidence type="ECO:0000313" key="1">
    <source>
        <dbReference type="Ensembl" id="ENSSSUP00005011697.1"/>
    </source>
</evidence>
<dbReference type="AlphaFoldDB" id="A0A673TEH4"/>
<evidence type="ECO:0000313" key="2">
    <source>
        <dbReference type="Proteomes" id="UP000472268"/>
    </source>
</evidence>
<proteinExistence type="predicted"/>
<dbReference type="InterPro" id="IPR041032">
    <property type="entry name" value="DUF5546"/>
</dbReference>
<reference evidence="1" key="3">
    <citation type="submission" date="2025-09" db="UniProtKB">
        <authorList>
            <consortium name="Ensembl"/>
        </authorList>
    </citation>
    <scope>IDENTIFICATION</scope>
</reference>
<sequence length="159" mass="16899">MHVEEKAGGPASGAIIYPSGTALTPLRSYPSLSRSLSLKWETPKWYMAGTVASNTRRCLCWISRRDLIPVPSSSEPWGLACPAPTTRCFPLPLAHSQALPAGAGARFLLPPVTSSTPFLSPCVASSLHLHALPARPLVPCGPGNHHPLVGRHSCYCLPS</sequence>
<reference evidence="1" key="2">
    <citation type="submission" date="2025-08" db="UniProtKB">
        <authorList>
            <consortium name="Ensembl"/>
        </authorList>
    </citation>
    <scope>IDENTIFICATION</scope>
</reference>
<dbReference type="Pfam" id="PF17700">
    <property type="entry name" value="DUF5546"/>
    <property type="match status" value="1"/>
</dbReference>
<accession>A0A673TEH4</accession>
<dbReference type="Proteomes" id="UP000472268">
    <property type="component" value="Chromosome 10"/>
</dbReference>